<reference evidence="3 4" key="1">
    <citation type="submission" date="2024-04" db="EMBL/GenBank/DDBJ databases">
        <authorList>
            <person name="Abashina T."/>
            <person name="Shaikin A."/>
        </authorList>
    </citation>
    <scope>NUCLEOTIDE SEQUENCE [LARGE SCALE GENOMIC DNA]</scope>
    <source>
        <strain evidence="3 4">AAFK</strain>
    </source>
</reference>
<dbReference type="InterPro" id="IPR046342">
    <property type="entry name" value="CBS_dom_sf"/>
</dbReference>
<proteinExistence type="predicted"/>
<accession>A0ABU9D5R4</accession>
<dbReference type="CDD" id="cd04640">
    <property type="entry name" value="CBS_pair_proteobact"/>
    <property type="match status" value="1"/>
</dbReference>
<dbReference type="Gene3D" id="3.10.580.10">
    <property type="entry name" value="CBS-domain"/>
    <property type="match status" value="1"/>
</dbReference>
<dbReference type="Proteomes" id="UP001446205">
    <property type="component" value="Unassembled WGS sequence"/>
</dbReference>
<feature type="domain" description="CBS" evidence="2">
    <location>
        <begin position="115"/>
        <end position="183"/>
    </location>
</feature>
<dbReference type="PROSITE" id="PS51371">
    <property type="entry name" value="CBS"/>
    <property type="match status" value="2"/>
</dbReference>
<organism evidence="3 4">
    <name type="scientific">Thermithiobacillus plumbiphilus</name>
    <dbReference type="NCBI Taxonomy" id="1729899"/>
    <lineage>
        <taxon>Bacteria</taxon>
        <taxon>Pseudomonadati</taxon>
        <taxon>Pseudomonadota</taxon>
        <taxon>Acidithiobacillia</taxon>
        <taxon>Acidithiobacillales</taxon>
        <taxon>Thermithiobacillaceae</taxon>
        <taxon>Thermithiobacillus</taxon>
    </lineage>
</organism>
<keyword evidence="1" id="KW-0129">CBS domain</keyword>
<feature type="domain" description="CBS" evidence="2">
    <location>
        <begin position="40"/>
        <end position="102"/>
    </location>
</feature>
<sequence length="198" mass="21947">MPGNYRVLQAGQLDKGISFYRYSLDLPKKVTADSPAVDVMTDLKRVTAVTVTPDTAIDQALQKMIHAEVRMLLVADWHLEVVGVITARDILGEKPVHFSSSERLPRDQILVEHIMTPQDEIQVLQMEDVLHARVGDVIQTLREAGRQHALVVEPDGPGKNQIIRGIFSTTQIGRQLGIEIEPSGAKQSFSELEAALNH</sequence>
<dbReference type="SUPFAM" id="SSF54631">
    <property type="entry name" value="CBS-domain pair"/>
    <property type="match status" value="1"/>
</dbReference>
<dbReference type="SMART" id="SM00116">
    <property type="entry name" value="CBS"/>
    <property type="match status" value="2"/>
</dbReference>
<comment type="caution">
    <text evidence="3">The sequence shown here is derived from an EMBL/GenBank/DDBJ whole genome shotgun (WGS) entry which is preliminary data.</text>
</comment>
<protein>
    <submittedName>
        <fullName evidence="3">CBS domain-containing protein</fullName>
    </submittedName>
</protein>
<dbReference type="InterPro" id="IPR000644">
    <property type="entry name" value="CBS_dom"/>
</dbReference>
<dbReference type="Pfam" id="PF00571">
    <property type="entry name" value="CBS"/>
    <property type="match status" value="1"/>
</dbReference>
<keyword evidence="4" id="KW-1185">Reference proteome</keyword>
<evidence type="ECO:0000259" key="2">
    <source>
        <dbReference type="PROSITE" id="PS51371"/>
    </source>
</evidence>
<evidence type="ECO:0000313" key="4">
    <source>
        <dbReference type="Proteomes" id="UP001446205"/>
    </source>
</evidence>
<name>A0ABU9D5R4_9PROT</name>
<dbReference type="RefSeq" id="WP_341369372.1">
    <property type="nucleotide sequence ID" value="NZ_JBBPCO010000001.1"/>
</dbReference>
<evidence type="ECO:0000313" key="3">
    <source>
        <dbReference type="EMBL" id="MEK8088306.1"/>
    </source>
</evidence>
<evidence type="ECO:0000256" key="1">
    <source>
        <dbReference type="PROSITE-ProRule" id="PRU00703"/>
    </source>
</evidence>
<gene>
    <name evidence="3" type="ORF">WOB96_00875</name>
</gene>
<dbReference type="EMBL" id="JBBPCO010000001">
    <property type="protein sequence ID" value="MEK8088306.1"/>
    <property type="molecule type" value="Genomic_DNA"/>
</dbReference>